<evidence type="ECO:0000259" key="1">
    <source>
        <dbReference type="Pfam" id="PF23536"/>
    </source>
</evidence>
<proteinExistence type="predicted"/>
<organism evidence="2 3">
    <name type="scientific">Candidatus Megaera venefica</name>
    <dbReference type="NCBI Taxonomy" id="2055910"/>
    <lineage>
        <taxon>Bacteria</taxon>
        <taxon>Pseudomonadati</taxon>
        <taxon>Pseudomonadota</taxon>
        <taxon>Alphaproteobacteria</taxon>
        <taxon>Rickettsiales</taxon>
        <taxon>Rickettsiaceae</taxon>
        <taxon>Candidatus Megaera</taxon>
    </lineage>
</organism>
<evidence type="ECO:0000313" key="2">
    <source>
        <dbReference type="EMBL" id="MEA0971097.1"/>
    </source>
</evidence>
<dbReference type="InterPro" id="IPR055397">
    <property type="entry name" value="TraK_C"/>
</dbReference>
<comment type="caution">
    <text evidence="2">The sequence shown here is derived from an EMBL/GenBank/DDBJ whole genome shotgun (WGS) entry which is preliminary data.</text>
</comment>
<keyword evidence="3" id="KW-1185">Reference proteome</keyword>
<sequence>MKSRIKILKSKLYLAAKLSLSVKLLLITFVCSVCAGPEFKYSGNKKIETVIAANELNRIFVSGGEIIEVIGDENKYSLYWSGDWRNLFIKPKVEVGETIELSLIMPQGGAQDIRFTVGDTAAQTIFINLGSEIKSSLSGNGVTKLANKQLKSEISAMMRAMIENEKGKYYVTNVKRTLKQSKQRHITQQLSYRYRDLSGGVLSVKNLTAKSVDLLESDFSNLFKNTVAINLESCVIKPQATIRVFIITREAHYD</sequence>
<dbReference type="RefSeq" id="WP_322776999.1">
    <property type="nucleotide sequence ID" value="NZ_JARJFB010000080.1"/>
</dbReference>
<protein>
    <submittedName>
        <fullName evidence="2">Type IV conjugative transfer system protein TraK</fullName>
    </submittedName>
</protein>
<gene>
    <name evidence="2" type="ORF">Megvenef_01069</name>
</gene>
<dbReference type="Proteomes" id="UP001291687">
    <property type="component" value="Unassembled WGS sequence"/>
</dbReference>
<dbReference type="Pfam" id="PF23536">
    <property type="entry name" value="TraK_C"/>
    <property type="match status" value="1"/>
</dbReference>
<name>A0ABU5ND56_9RICK</name>
<feature type="domain" description="TraK C-terminal" evidence="1">
    <location>
        <begin position="150"/>
        <end position="248"/>
    </location>
</feature>
<dbReference type="EMBL" id="JARJFB010000080">
    <property type="protein sequence ID" value="MEA0971097.1"/>
    <property type="molecule type" value="Genomic_DNA"/>
</dbReference>
<reference evidence="2 3" key="1">
    <citation type="submission" date="2023-03" db="EMBL/GenBank/DDBJ databases">
        <title>Host association and intracellularity evolved multiple times independently in the Rickettsiales.</title>
        <authorList>
            <person name="Castelli M."/>
            <person name="Nardi T."/>
            <person name="Gammuto L."/>
            <person name="Bellinzona G."/>
            <person name="Sabaneyeva E."/>
            <person name="Potekhin A."/>
            <person name="Serra V."/>
            <person name="Petroni G."/>
            <person name="Sassera D."/>
        </authorList>
    </citation>
    <scope>NUCLEOTIDE SEQUENCE [LARGE SCALE GENOMIC DNA]</scope>
    <source>
        <strain evidence="2 3">Sr 2-6</strain>
    </source>
</reference>
<evidence type="ECO:0000313" key="3">
    <source>
        <dbReference type="Proteomes" id="UP001291687"/>
    </source>
</evidence>
<accession>A0ABU5ND56</accession>